<sequence length="152" mass="17337">MNRKIYRAVVIVLVVLTIGQIIRFGFQLYGDQYHYHYDEDTFLYSIQDGQYSELPEKKNRNEMEHVKADAQMLECYAVADYYEAASLYYAYENIGNAAKAAIAKADMEEAEGRMGDLSYCAEEIDGYFVKYFASADSQSQSTDVEGQSTEAE</sequence>
<accession>A0ABV1HXD6</accession>
<evidence type="ECO:0000313" key="1">
    <source>
        <dbReference type="EMBL" id="MEQ2577363.1"/>
    </source>
</evidence>
<dbReference type="Proteomes" id="UP001470288">
    <property type="component" value="Unassembled WGS sequence"/>
</dbReference>
<name>A0ABV1HXD6_9FIRM</name>
<dbReference type="EMBL" id="JBBMFC010000001">
    <property type="protein sequence ID" value="MEQ2577363.1"/>
    <property type="molecule type" value="Genomic_DNA"/>
</dbReference>
<evidence type="ECO:0008006" key="3">
    <source>
        <dbReference type="Google" id="ProtNLM"/>
    </source>
</evidence>
<proteinExistence type="predicted"/>
<reference evidence="1 2" key="1">
    <citation type="submission" date="2024-03" db="EMBL/GenBank/DDBJ databases">
        <title>Human intestinal bacterial collection.</title>
        <authorList>
            <person name="Pauvert C."/>
            <person name="Hitch T.C.A."/>
            <person name="Clavel T."/>
        </authorList>
    </citation>
    <scope>NUCLEOTIDE SEQUENCE [LARGE SCALE GENOMIC DNA]</scope>
    <source>
        <strain evidence="1 2">CLA-AA-H78B</strain>
    </source>
</reference>
<dbReference type="RefSeq" id="WP_118717953.1">
    <property type="nucleotide sequence ID" value="NZ_JBBMFC010000001.1"/>
</dbReference>
<evidence type="ECO:0000313" key="2">
    <source>
        <dbReference type="Proteomes" id="UP001470288"/>
    </source>
</evidence>
<organism evidence="1 2">
    <name type="scientific">Hominiventricola aquisgranensis</name>
    <dbReference type="NCBI Taxonomy" id="3133164"/>
    <lineage>
        <taxon>Bacteria</taxon>
        <taxon>Bacillati</taxon>
        <taxon>Bacillota</taxon>
        <taxon>Clostridia</taxon>
        <taxon>Lachnospirales</taxon>
        <taxon>Lachnospiraceae</taxon>
        <taxon>Hominiventricola</taxon>
    </lineage>
</organism>
<protein>
    <recommendedName>
        <fullName evidence="3">DUF4398 domain-containing protein</fullName>
    </recommendedName>
</protein>
<comment type="caution">
    <text evidence="1">The sequence shown here is derived from an EMBL/GenBank/DDBJ whole genome shotgun (WGS) entry which is preliminary data.</text>
</comment>
<keyword evidence="2" id="KW-1185">Reference proteome</keyword>
<gene>
    <name evidence="1" type="ORF">WMO62_00725</name>
</gene>